<sequence length="323" mass="35107">MESVFNDAEKRFVLAEMIKLSELDVGVLVNLIKSHGIQPDWMHMQLPGGRNMSQCVHAAEVMFDTPMPPPIISSLKRKSLGDLPDPYPKRQAVASPGEVSPRGFTPGSILHQQPPPPPPVNIQQRPNGYSPALPAPAPPAVTSPYNPTPPPRKRGRPPKSAQSAWQNVTPAHIAPSPAPTGQSQQPHSPGLQTHTTYQHQATQGHPEVKRSKKPLPEIAPRPTQGMAAPEPSLRSPAMSGGEFQSWREETGRRDNYQLLGAEGQARDRPLLPRPRSPLPPARDLMRAGSAEPRRFASTPPPSATEPVKKESQPAIATTEPFRA</sequence>
<reference evidence="2" key="2">
    <citation type="submission" date="2023-05" db="EMBL/GenBank/DDBJ databases">
        <authorList>
            <consortium name="Lawrence Berkeley National Laboratory"/>
            <person name="Steindorff A."/>
            <person name="Hensen N."/>
            <person name="Bonometti L."/>
            <person name="Westerberg I."/>
            <person name="Brannstrom I.O."/>
            <person name="Guillou S."/>
            <person name="Cros-Aarteil S."/>
            <person name="Calhoun S."/>
            <person name="Haridas S."/>
            <person name="Kuo A."/>
            <person name="Mondo S."/>
            <person name="Pangilinan J."/>
            <person name="Riley R."/>
            <person name="Labutti K."/>
            <person name="Andreopoulos B."/>
            <person name="Lipzen A."/>
            <person name="Chen C."/>
            <person name="Yanf M."/>
            <person name="Daum C."/>
            <person name="Ng V."/>
            <person name="Clum A."/>
            <person name="Ohm R."/>
            <person name="Martin F."/>
            <person name="Silar P."/>
            <person name="Natvig D."/>
            <person name="Lalanne C."/>
            <person name="Gautier V."/>
            <person name="Ament-Velasquez S.L."/>
            <person name="Kruys A."/>
            <person name="Hutchinson M.I."/>
            <person name="Powell A.J."/>
            <person name="Barry K."/>
            <person name="Miller A.N."/>
            <person name="Grigoriev I.V."/>
            <person name="Debuchy R."/>
            <person name="Gladieux P."/>
            <person name="Thoren M.H."/>
            <person name="Johannesson H."/>
        </authorList>
    </citation>
    <scope>NUCLEOTIDE SEQUENCE</scope>
    <source>
        <strain evidence="2">CBS 141.50</strain>
    </source>
</reference>
<dbReference type="EMBL" id="MU853562">
    <property type="protein sequence ID" value="KAK4146306.1"/>
    <property type="molecule type" value="Genomic_DNA"/>
</dbReference>
<reference evidence="2" key="1">
    <citation type="journal article" date="2023" name="Mol. Phylogenet. Evol.">
        <title>Genome-scale phylogeny and comparative genomics of the fungal order Sordariales.</title>
        <authorList>
            <person name="Hensen N."/>
            <person name="Bonometti L."/>
            <person name="Westerberg I."/>
            <person name="Brannstrom I.O."/>
            <person name="Guillou S."/>
            <person name="Cros-Aarteil S."/>
            <person name="Calhoun S."/>
            <person name="Haridas S."/>
            <person name="Kuo A."/>
            <person name="Mondo S."/>
            <person name="Pangilinan J."/>
            <person name="Riley R."/>
            <person name="LaButti K."/>
            <person name="Andreopoulos B."/>
            <person name="Lipzen A."/>
            <person name="Chen C."/>
            <person name="Yan M."/>
            <person name="Daum C."/>
            <person name="Ng V."/>
            <person name="Clum A."/>
            <person name="Steindorff A."/>
            <person name="Ohm R.A."/>
            <person name="Martin F."/>
            <person name="Silar P."/>
            <person name="Natvig D.O."/>
            <person name="Lalanne C."/>
            <person name="Gautier V."/>
            <person name="Ament-Velasquez S.L."/>
            <person name="Kruys A."/>
            <person name="Hutchinson M.I."/>
            <person name="Powell A.J."/>
            <person name="Barry K."/>
            <person name="Miller A.N."/>
            <person name="Grigoriev I.V."/>
            <person name="Debuchy R."/>
            <person name="Gladieux P."/>
            <person name="Hiltunen Thoren M."/>
            <person name="Johannesson H."/>
        </authorList>
    </citation>
    <scope>NUCLEOTIDE SEQUENCE</scope>
    <source>
        <strain evidence="2">CBS 141.50</strain>
    </source>
</reference>
<feature type="compositionally biased region" description="Low complexity" evidence="1">
    <location>
        <begin position="192"/>
        <end position="205"/>
    </location>
</feature>
<feature type="compositionally biased region" description="Polar residues" evidence="1">
    <location>
        <begin position="160"/>
        <end position="169"/>
    </location>
</feature>
<comment type="caution">
    <text evidence="2">The sequence shown here is derived from an EMBL/GenBank/DDBJ whole genome shotgun (WGS) entry which is preliminary data.</text>
</comment>
<dbReference type="GeneID" id="87816310"/>
<accession>A0AAN6V8F0</accession>
<dbReference type="Proteomes" id="UP001302676">
    <property type="component" value="Unassembled WGS sequence"/>
</dbReference>
<protein>
    <submittedName>
        <fullName evidence="2">Uncharacterized protein</fullName>
    </submittedName>
</protein>
<evidence type="ECO:0000256" key="1">
    <source>
        <dbReference type="SAM" id="MobiDB-lite"/>
    </source>
</evidence>
<feature type="compositionally biased region" description="Polar residues" evidence="1">
    <location>
        <begin position="179"/>
        <end position="191"/>
    </location>
</feature>
<name>A0AAN6V8F0_9PEZI</name>
<dbReference type="AlphaFoldDB" id="A0AAN6V8F0"/>
<dbReference type="RefSeq" id="XP_062639677.1">
    <property type="nucleotide sequence ID" value="XM_062779697.1"/>
</dbReference>
<organism evidence="2 3">
    <name type="scientific">Dichotomopilus funicola</name>
    <dbReference type="NCBI Taxonomy" id="1934379"/>
    <lineage>
        <taxon>Eukaryota</taxon>
        <taxon>Fungi</taxon>
        <taxon>Dikarya</taxon>
        <taxon>Ascomycota</taxon>
        <taxon>Pezizomycotina</taxon>
        <taxon>Sordariomycetes</taxon>
        <taxon>Sordariomycetidae</taxon>
        <taxon>Sordariales</taxon>
        <taxon>Chaetomiaceae</taxon>
        <taxon>Dichotomopilus</taxon>
    </lineage>
</organism>
<feature type="compositionally biased region" description="Basic and acidic residues" evidence="1">
    <location>
        <begin position="245"/>
        <end position="255"/>
    </location>
</feature>
<feature type="compositionally biased region" description="Pro residues" evidence="1">
    <location>
        <begin position="133"/>
        <end position="150"/>
    </location>
</feature>
<feature type="compositionally biased region" description="Pro residues" evidence="1">
    <location>
        <begin position="271"/>
        <end position="280"/>
    </location>
</feature>
<gene>
    <name evidence="2" type="ORF">C8A04DRAFT_25813</name>
</gene>
<evidence type="ECO:0000313" key="2">
    <source>
        <dbReference type="EMBL" id="KAK4146306.1"/>
    </source>
</evidence>
<evidence type="ECO:0000313" key="3">
    <source>
        <dbReference type="Proteomes" id="UP001302676"/>
    </source>
</evidence>
<keyword evidence="3" id="KW-1185">Reference proteome</keyword>
<feature type="region of interest" description="Disordered" evidence="1">
    <location>
        <begin position="70"/>
        <end position="323"/>
    </location>
</feature>
<proteinExistence type="predicted"/>